<evidence type="ECO:0000256" key="4">
    <source>
        <dbReference type="SAM" id="SignalP"/>
    </source>
</evidence>
<dbReference type="PANTHER" id="PTHR30290">
    <property type="entry name" value="PERIPLASMIC BINDING COMPONENT OF ABC TRANSPORTER"/>
    <property type="match status" value="1"/>
</dbReference>
<dbReference type="PIRSF" id="PIRSF002741">
    <property type="entry name" value="MppA"/>
    <property type="match status" value="1"/>
</dbReference>
<dbReference type="Proteomes" id="UP000321058">
    <property type="component" value="Unassembled WGS sequence"/>
</dbReference>
<reference evidence="6 7" key="1">
    <citation type="submission" date="2019-07" db="EMBL/GenBank/DDBJ databases">
        <title>Whole genome shotgun sequence of Reyranella soli NBRC 108950.</title>
        <authorList>
            <person name="Hosoyama A."/>
            <person name="Uohara A."/>
            <person name="Ohji S."/>
            <person name="Ichikawa N."/>
        </authorList>
    </citation>
    <scope>NUCLEOTIDE SEQUENCE [LARGE SCALE GENOMIC DNA]</scope>
    <source>
        <strain evidence="6 7">NBRC 108950</strain>
    </source>
</reference>
<organism evidence="6 7">
    <name type="scientific">Reyranella soli</name>
    <dbReference type="NCBI Taxonomy" id="1230389"/>
    <lineage>
        <taxon>Bacteria</taxon>
        <taxon>Pseudomonadati</taxon>
        <taxon>Pseudomonadota</taxon>
        <taxon>Alphaproteobacteria</taxon>
        <taxon>Hyphomicrobiales</taxon>
        <taxon>Reyranellaceae</taxon>
        <taxon>Reyranella</taxon>
    </lineage>
</organism>
<evidence type="ECO:0000256" key="1">
    <source>
        <dbReference type="ARBA" id="ARBA00004418"/>
    </source>
</evidence>
<feature type="chain" id="PRO_5021710924" evidence="4">
    <location>
        <begin position="25"/>
        <end position="526"/>
    </location>
</feature>
<accession>A0A512N6J4</accession>
<dbReference type="Gene3D" id="3.10.105.10">
    <property type="entry name" value="Dipeptide-binding Protein, Domain 3"/>
    <property type="match status" value="1"/>
</dbReference>
<evidence type="ECO:0000259" key="5">
    <source>
        <dbReference type="Pfam" id="PF00496"/>
    </source>
</evidence>
<dbReference type="Pfam" id="PF00496">
    <property type="entry name" value="SBP_bac_5"/>
    <property type="match status" value="1"/>
</dbReference>
<evidence type="ECO:0000256" key="2">
    <source>
        <dbReference type="ARBA" id="ARBA00005695"/>
    </source>
</evidence>
<dbReference type="AlphaFoldDB" id="A0A512N6J4"/>
<protein>
    <submittedName>
        <fullName evidence="6">Peptide ABC transporter substrate-binding protein</fullName>
    </submittedName>
</protein>
<comment type="caution">
    <text evidence="6">The sequence shown here is derived from an EMBL/GenBank/DDBJ whole genome shotgun (WGS) entry which is preliminary data.</text>
</comment>
<dbReference type="RefSeq" id="WP_218037285.1">
    <property type="nucleotide sequence ID" value="NZ_BKAJ01000031.1"/>
</dbReference>
<feature type="signal peptide" evidence="4">
    <location>
        <begin position="1"/>
        <end position="24"/>
    </location>
</feature>
<dbReference type="GO" id="GO:0043190">
    <property type="term" value="C:ATP-binding cassette (ABC) transporter complex"/>
    <property type="evidence" value="ECO:0007669"/>
    <property type="project" value="InterPro"/>
</dbReference>
<dbReference type="Gene3D" id="3.40.190.10">
    <property type="entry name" value="Periplasmic binding protein-like II"/>
    <property type="match status" value="1"/>
</dbReference>
<dbReference type="CDD" id="cd08502">
    <property type="entry name" value="PBP2_NikA_DppA_OppA_like_16"/>
    <property type="match status" value="1"/>
</dbReference>
<name>A0A512N6J4_9HYPH</name>
<sequence>MLTRRTMIALAGAAPALMATGARSADKVLKVVLVSDLKGIDPVFNTATYAAYHGYLVYDQLFALDSRGKPQPQMVDTWEVSPDRKTYKFRLRSGLKFHDGSPVRAADAVASILRWKDRDVVGKALFSAGAQLEAVDDLTFTLALRDPFGLVLEALSKPTANALFVMPEAIAKTPATAQISSAVGSGPFIFVREEWRPGEKAVYVRNPNYVPRKEKPDGLAGGKVAKVDRVEWLSMPDPTTAISALGAGEIDYLQNPAMDTYPVMKANPKVRFVTVDPTGSMAWIRPNHLQPPFDNPKARLALLHTIDQTAILQAIGTPAENARPFCGSFFMCGTPMETSAGTAGLEKPDFEKAKALLKESGYDGRPVIFMQPSDLSANFNATVVVADGMRKAGFKVDVQPLDWGTLSQRRNNKGPVDKGGWNLFITIATALDASTPLTNPYLATPCPNDVAGFPCDEELQRLRRSWWESTDEAERAKLADRIQARAYQVVPYINGGQWKQFTAVRTNVSGLGETTVPVFWEVAKEG</sequence>
<comment type="subcellular location">
    <subcellularLocation>
        <location evidence="1">Periplasm</location>
    </subcellularLocation>
</comment>
<proteinExistence type="inferred from homology"/>
<dbReference type="GO" id="GO:0030288">
    <property type="term" value="C:outer membrane-bounded periplasmic space"/>
    <property type="evidence" value="ECO:0007669"/>
    <property type="project" value="UniProtKB-ARBA"/>
</dbReference>
<dbReference type="Gene3D" id="3.90.76.10">
    <property type="entry name" value="Dipeptide-binding Protein, Domain 1"/>
    <property type="match status" value="1"/>
</dbReference>
<gene>
    <name evidence="6" type="ORF">RSO01_17710</name>
</gene>
<evidence type="ECO:0000256" key="3">
    <source>
        <dbReference type="ARBA" id="ARBA00022729"/>
    </source>
</evidence>
<feature type="domain" description="Solute-binding protein family 5" evidence="5">
    <location>
        <begin position="69"/>
        <end position="425"/>
    </location>
</feature>
<dbReference type="GO" id="GO:1904680">
    <property type="term" value="F:peptide transmembrane transporter activity"/>
    <property type="evidence" value="ECO:0007669"/>
    <property type="project" value="TreeGrafter"/>
</dbReference>
<evidence type="ECO:0000313" key="7">
    <source>
        <dbReference type="Proteomes" id="UP000321058"/>
    </source>
</evidence>
<dbReference type="InterPro" id="IPR030678">
    <property type="entry name" value="Peptide/Ni-bd"/>
</dbReference>
<dbReference type="SUPFAM" id="SSF53850">
    <property type="entry name" value="Periplasmic binding protein-like II"/>
    <property type="match status" value="1"/>
</dbReference>
<dbReference type="InterPro" id="IPR000914">
    <property type="entry name" value="SBP_5_dom"/>
</dbReference>
<keyword evidence="3 4" id="KW-0732">Signal</keyword>
<keyword evidence="7" id="KW-1185">Reference proteome</keyword>
<dbReference type="InterPro" id="IPR039424">
    <property type="entry name" value="SBP_5"/>
</dbReference>
<comment type="similarity">
    <text evidence="2">Belongs to the bacterial solute-binding protein 5 family.</text>
</comment>
<dbReference type="GO" id="GO:0015833">
    <property type="term" value="P:peptide transport"/>
    <property type="evidence" value="ECO:0007669"/>
    <property type="project" value="TreeGrafter"/>
</dbReference>
<dbReference type="PANTHER" id="PTHR30290:SF38">
    <property type="entry name" value="D,D-DIPEPTIDE-BINDING PERIPLASMIC PROTEIN DDPA-RELATED"/>
    <property type="match status" value="1"/>
</dbReference>
<evidence type="ECO:0000313" key="6">
    <source>
        <dbReference type="EMBL" id="GEP54605.1"/>
    </source>
</evidence>
<dbReference type="EMBL" id="BKAJ01000031">
    <property type="protein sequence ID" value="GEP54605.1"/>
    <property type="molecule type" value="Genomic_DNA"/>
</dbReference>